<accession>M3B8J3</accession>
<dbReference type="AlphaFoldDB" id="M3B8J3"/>
<gene>
    <name evidence="2" type="ORF">MYCFIDRAFT_171523</name>
</gene>
<evidence type="ECO:0000256" key="1">
    <source>
        <dbReference type="SAM" id="MobiDB-lite"/>
    </source>
</evidence>
<feature type="region of interest" description="Disordered" evidence="1">
    <location>
        <begin position="234"/>
        <end position="254"/>
    </location>
</feature>
<evidence type="ECO:0000313" key="2">
    <source>
        <dbReference type="EMBL" id="EME85633.1"/>
    </source>
</evidence>
<organism evidence="2 3">
    <name type="scientific">Pseudocercospora fijiensis (strain CIRAD86)</name>
    <name type="common">Black leaf streak disease fungus</name>
    <name type="synonym">Mycosphaerella fijiensis</name>
    <dbReference type="NCBI Taxonomy" id="383855"/>
    <lineage>
        <taxon>Eukaryota</taxon>
        <taxon>Fungi</taxon>
        <taxon>Dikarya</taxon>
        <taxon>Ascomycota</taxon>
        <taxon>Pezizomycotina</taxon>
        <taxon>Dothideomycetes</taxon>
        <taxon>Dothideomycetidae</taxon>
        <taxon>Mycosphaerellales</taxon>
        <taxon>Mycosphaerellaceae</taxon>
        <taxon>Pseudocercospora</taxon>
    </lineage>
</organism>
<protein>
    <submittedName>
        <fullName evidence="2">Uncharacterized protein</fullName>
    </submittedName>
</protein>
<dbReference type="VEuPathDB" id="FungiDB:MYCFIDRAFT_171523"/>
<dbReference type="RefSeq" id="XP_007923180.1">
    <property type="nucleotide sequence ID" value="XM_007924989.1"/>
</dbReference>
<dbReference type="Proteomes" id="UP000016932">
    <property type="component" value="Unassembled WGS sequence"/>
</dbReference>
<feature type="compositionally biased region" description="Polar residues" evidence="1">
    <location>
        <begin position="241"/>
        <end position="254"/>
    </location>
</feature>
<keyword evidence="3" id="KW-1185">Reference proteome</keyword>
<dbReference type="GeneID" id="19332649"/>
<name>M3B8J3_PSEFD</name>
<sequence>MTSALCTTNRNADCELIHSLPIGRSCSVEYVESFSHVTSSLSASPCCCISALLSLGYKQHHVTVRLHSSRSSERMHHQLDSFATLPQLIAFLGRESPIVGQLLGRAHRMLLSRHHRTKSGRLKADERLNVRGIDPRKPADIGTIFKFCPSHATGNSRLEKTQLYRGRERAWLRSATGCGSLLGALHNNGTYRRSRGHLLCILYPHRIRIALDAKRTSENVCLIHSLLLYDHDDPGHMSPVRTPSQPSRQRNESQVHGISHFMSSLMAVTEVSMFACDWKQSLTAERHGNASPATQCGSYRIPCSPTQKHDKYYVPAWDAHLKYQRRWYKRQDIMGPSVLLHLS</sequence>
<proteinExistence type="predicted"/>
<evidence type="ECO:0000313" key="3">
    <source>
        <dbReference type="Proteomes" id="UP000016932"/>
    </source>
</evidence>
<dbReference type="HOGENOM" id="CLU_809245_0_0_1"/>
<dbReference type="EMBL" id="KB446556">
    <property type="protein sequence ID" value="EME85633.1"/>
    <property type="molecule type" value="Genomic_DNA"/>
</dbReference>
<dbReference type="KEGG" id="pfj:MYCFIDRAFT_171523"/>
<reference evidence="2 3" key="1">
    <citation type="journal article" date="2012" name="PLoS Pathog.">
        <title>Diverse lifestyles and strategies of plant pathogenesis encoded in the genomes of eighteen Dothideomycetes fungi.</title>
        <authorList>
            <person name="Ohm R.A."/>
            <person name="Feau N."/>
            <person name="Henrissat B."/>
            <person name="Schoch C.L."/>
            <person name="Horwitz B.A."/>
            <person name="Barry K.W."/>
            <person name="Condon B.J."/>
            <person name="Copeland A.C."/>
            <person name="Dhillon B."/>
            <person name="Glaser F."/>
            <person name="Hesse C.N."/>
            <person name="Kosti I."/>
            <person name="LaButti K."/>
            <person name="Lindquist E.A."/>
            <person name="Lucas S."/>
            <person name="Salamov A.A."/>
            <person name="Bradshaw R.E."/>
            <person name="Ciuffetti L."/>
            <person name="Hamelin R.C."/>
            <person name="Kema G.H.J."/>
            <person name="Lawrence C."/>
            <person name="Scott J.A."/>
            <person name="Spatafora J.W."/>
            <person name="Turgeon B.G."/>
            <person name="de Wit P.J.G.M."/>
            <person name="Zhong S."/>
            <person name="Goodwin S.B."/>
            <person name="Grigoriev I.V."/>
        </authorList>
    </citation>
    <scope>NUCLEOTIDE SEQUENCE [LARGE SCALE GENOMIC DNA]</scope>
    <source>
        <strain evidence="2 3">CIRAD86</strain>
    </source>
</reference>